<dbReference type="Gene3D" id="1.25.10.10">
    <property type="entry name" value="Leucine-rich Repeat Variant"/>
    <property type="match status" value="1"/>
</dbReference>
<sequence>MDELALQGLGPHADAQSHQRAMQYFEQLKSTTDGWKLCASALTSNAYDGQDHIKFFCFKVIEEYLKTSYVNSSAEGHTEMKAFLRTFMDIQLQRGRPEASFLRNKAAQVLALVFIVDYPSRWESFLTDILALLSYGVTLADLYLRTLMAIDSEVVDREIIHTVEECERNTQIKDHMRLQCVPAMVESWFHIVTTYEASNTELVSLCLQVIGAYVSWIDIGLIANEKFVSILLRFMTNVLLRESACDCIYEIILKGMEPASKMDLIQSFMSVLESAGILKTSDNDDECDYLAKLSKLINGIGLQLILCWQRLLKADDKAKQQVALQMLEAKVPLMLTFLGHEDDDVSGAVAEFAHDYITVLKQVSPLQPHQRDNVKNLMIVVMGKMKFDDSYNHESEGEDEAMFLAYRKELRDIFNNLGALDAELVLTTIQNFFTQTLSNWREAKYQDVELALSLLHSLAECLPSSKGQIFTGEGTKVTRLQEMMRVMVSSGVSYYQHSAVILQFFENVARYDKFFNIEPRYVADVLMAFLDERGLRNTSPHVRSRTAYLFSRFVRTVNRQHLAEYLEEMLKRCHDLLVLHTPAADNGHSNHQMSPSDQLFMYETAGVLIVHSSASADKKQQMMRHLLSPIVGKYDDLLQAMMQEQDEQRQLLYAQCLSQALNYASRTSKGFSVQNTVAQCGCVEVYTESLEVFLRGLDVPVHRPILHAGIRQFLHRMVVCLDSQVLRFIPMAIEKLLLNADARELHDFIPLINQVVTKFKAVICPYLAQVFMPIVETIFNVLSAPLDARDQVSAAERSLLQRSYYSFISTLITNDTAQVLTGQAADNLHTVLMTVTRGAVESPDVTCQKTCFNILTKLVTLWGGPESGLNGFVDFIYKQIVPACFMAPLAPSFNLSDAQTVLVVNETASCMKAILDKRGEECINFLNTNYLPTLNMNPDLCLEYTQAMHSDVKIFRKYLKAFFTRAKS</sequence>
<feature type="domain" description="Exportin-T C-terminal" evidence="12">
    <location>
        <begin position="319"/>
        <end position="966"/>
    </location>
</feature>
<evidence type="ECO:0000256" key="10">
    <source>
        <dbReference type="RuleBase" id="RU366037"/>
    </source>
</evidence>
<dbReference type="PANTHER" id="PTHR15952">
    <property type="entry name" value="EXPORTIN-T/LOS1"/>
    <property type="match status" value="1"/>
</dbReference>
<dbReference type="Pfam" id="PF08389">
    <property type="entry name" value="Xpo1"/>
    <property type="match status" value="1"/>
</dbReference>
<dbReference type="STRING" id="283909.R7V7H2"/>
<organism evidence="13">
    <name type="scientific">Capitella teleta</name>
    <name type="common">Polychaete worm</name>
    <dbReference type="NCBI Taxonomy" id="283909"/>
    <lineage>
        <taxon>Eukaryota</taxon>
        <taxon>Metazoa</taxon>
        <taxon>Spiralia</taxon>
        <taxon>Lophotrochozoa</taxon>
        <taxon>Annelida</taxon>
        <taxon>Polychaeta</taxon>
        <taxon>Sedentaria</taxon>
        <taxon>Scolecida</taxon>
        <taxon>Capitellidae</taxon>
        <taxon>Capitella</taxon>
    </lineage>
</organism>
<evidence type="ECO:0000313" key="14">
    <source>
        <dbReference type="EnsemblMetazoa" id="CapteP150306"/>
    </source>
</evidence>
<keyword evidence="7 10" id="KW-0539">Nucleus</keyword>
<dbReference type="FunFam" id="1.25.10.10:FF:000105">
    <property type="entry name" value="Exportin for tRNA"/>
    <property type="match status" value="1"/>
</dbReference>
<accession>R7V7H2</accession>
<evidence type="ECO:0000313" key="15">
    <source>
        <dbReference type="Proteomes" id="UP000014760"/>
    </source>
</evidence>
<keyword evidence="3 10" id="KW-0813">Transport</keyword>
<evidence type="ECO:0000259" key="11">
    <source>
        <dbReference type="Pfam" id="PF08389"/>
    </source>
</evidence>
<keyword evidence="5 10" id="KW-0820">tRNA-binding</keyword>
<evidence type="ECO:0000256" key="1">
    <source>
        <dbReference type="ARBA" id="ARBA00004496"/>
    </source>
</evidence>
<dbReference type="InterPro" id="IPR013598">
    <property type="entry name" value="Exportin-1/Importin-b-like"/>
</dbReference>
<keyword evidence="15" id="KW-1185">Reference proteome</keyword>
<evidence type="ECO:0000313" key="13">
    <source>
        <dbReference type="EMBL" id="ELU12326.1"/>
    </source>
</evidence>
<dbReference type="GO" id="GO:0031267">
    <property type="term" value="F:small GTPase binding"/>
    <property type="evidence" value="ECO:0007669"/>
    <property type="project" value="InterPro"/>
</dbReference>
<dbReference type="InterPro" id="IPR016024">
    <property type="entry name" value="ARM-type_fold"/>
</dbReference>
<dbReference type="GO" id="GO:0000049">
    <property type="term" value="F:tRNA binding"/>
    <property type="evidence" value="ECO:0007669"/>
    <property type="project" value="UniProtKB-UniRule"/>
</dbReference>
<dbReference type="InterPro" id="IPR045546">
    <property type="entry name" value="Exportin-T_C"/>
</dbReference>
<evidence type="ECO:0000256" key="4">
    <source>
        <dbReference type="ARBA" id="ARBA00022490"/>
    </source>
</evidence>
<comment type="subcellular location">
    <subcellularLocation>
        <location evidence="1 10">Cytoplasm</location>
    </subcellularLocation>
    <subcellularLocation>
        <location evidence="10">Nucleus</location>
    </subcellularLocation>
    <text evidence="10">Shuttles between the nucleus and the cytoplasm.</text>
</comment>
<comment type="similarity">
    <text evidence="10">Belongs to the exportin family.</text>
</comment>
<dbReference type="InterPro" id="IPR011989">
    <property type="entry name" value="ARM-like"/>
</dbReference>
<dbReference type="HOGENOM" id="CLU_004414_1_0_1"/>
<keyword evidence="4 10" id="KW-0963">Cytoplasm</keyword>
<reference evidence="14" key="3">
    <citation type="submission" date="2015-06" db="UniProtKB">
        <authorList>
            <consortium name="EnsemblMetazoa"/>
        </authorList>
    </citation>
    <scope>IDENTIFICATION</scope>
</reference>
<keyword evidence="6 10" id="KW-0694">RNA-binding</keyword>
<dbReference type="PANTHER" id="PTHR15952:SF11">
    <property type="entry name" value="EXPORTIN-T"/>
    <property type="match status" value="1"/>
</dbReference>
<reference evidence="15" key="1">
    <citation type="submission" date="2012-12" db="EMBL/GenBank/DDBJ databases">
        <authorList>
            <person name="Hellsten U."/>
            <person name="Grimwood J."/>
            <person name="Chapman J.A."/>
            <person name="Shapiro H."/>
            <person name="Aerts A."/>
            <person name="Otillar R.P."/>
            <person name="Terry A.Y."/>
            <person name="Boore J.L."/>
            <person name="Simakov O."/>
            <person name="Marletaz F."/>
            <person name="Cho S.-J."/>
            <person name="Edsinger-Gonzales E."/>
            <person name="Havlak P."/>
            <person name="Kuo D.-H."/>
            <person name="Larsson T."/>
            <person name="Lv J."/>
            <person name="Arendt D."/>
            <person name="Savage R."/>
            <person name="Osoegawa K."/>
            <person name="de Jong P."/>
            <person name="Lindberg D.R."/>
            <person name="Seaver E.C."/>
            <person name="Weisblat D.A."/>
            <person name="Putnam N.H."/>
            <person name="Grigoriev I.V."/>
            <person name="Rokhsar D.S."/>
        </authorList>
    </citation>
    <scope>NUCLEOTIDE SEQUENCE</scope>
    <source>
        <strain evidence="15">I ESC-2004</strain>
    </source>
</reference>
<dbReference type="Pfam" id="PF19282">
    <property type="entry name" value="Exportin-T"/>
    <property type="match status" value="1"/>
</dbReference>
<dbReference type="InterPro" id="IPR040017">
    <property type="entry name" value="XPOT"/>
</dbReference>
<evidence type="ECO:0000259" key="12">
    <source>
        <dbReference type="Pfam" id="PF19282"/>
    </source>
</evidence>
<dbReference type="EnsemblMetazoa" id="CapteT150306">
    <property type="protein sequence ID" value="CapteP150306"/>
    <property type="gene ID" value="CapteG150306"/>
</dbReference>
<evidence type="ECO:0000256" key="9">
    <source>
        <dbReference type="ARBA" id="ARBA00032199"/>
    </source>
</evidence>
<feature type="domain" description="Exportin-1/Importin-beta-like" evidence="11">
    <location>
        <begin position="100"/>
        <end position="248"/>
    </location>
</feature>
<evidence type="ECO:0000256" key="7">
    <source>
        <dbReference type="ARBA" id="ARBA00023242"/>
    </source>
</evidence>
<dbReference type="GO" id="GO:0016363">
    <property type="term" value="C:nuclear matrix"/>
    <property type="evidence" value="ECO:0007669"/>
    <property type="project" value="TreeGrafter"/>
</dbReference>
<gene>
    <name evidence="13" type="ORF">CAPTEDRAFT_150306</name>
</gene>
<protein>
    <recommendedName>
        <fullName evidence="2 10">Exportin-T</fullName>
    </recommendedName>
    <alternativeName>
        <fullName evidence="8 10">Exportin(tRNA)</fullName>
    </alternativeName>
    <alternativeName>
        <fullName evidence="9 10">tRNA exportin</fullName>
    </alternativeName>
</protein>
<evidence type="ECO:0000256" key="2">
    <source>
        <dbReference type="ARBA" id="ARBA00018928"/>
    </source>
</evidence>
<dbReference type="OMA" id="HEMFLFG"/>
<dbReference type="EMBL" id="AMQN01005445">
    <property type="status" value="NOT_ANNOTATED_CDS"/>
    <property type="molecule type" value="Genomic_DNA"/>
</dbReference>
<evidence type="ECO:0000256" key="8">
    <source>
        <dbReference type="ARBA" id="ARBA00029784"/>
    </source>
</evidence>
<dbReference type="GO" id="GO:0071528">
    <property type="term" value="P:tRNA re-export from nucleus"/>
    <property type="evidence" value="ECO:0007669"/>
    <property type="project" value="UniProtKB-UniRule"/>
</dbReference>
<dbReference type="OrthoDB" id="26399at2759"/>
<dbReference type="GO" id="GO:0005643">
    <property type="term" value="C:nuclear pore"/>
    <property type="evidence" value="ECO:0007669"/>
    <property type="project" value="TreeGrafter"/>
</dbReference>
<reference evidence="13 15" key="2">
    <citation type="journal article" date="2013" name="Nature">
        <title>Insights into bilaterian evolution from three spiralian genomes.</title>
        <authorList>
            <person name="Simakov O."/>
            <person name="Marletaz F."/>
            <person name="Cho S.J."/>
            <person name="Edsinger-Gonzales E."/>
            <person name="Havlak P."/>
            <person name="Hellsten U."/>
            <person name="Kuo D.H."/>
            <person name="Larsson T."/>
            <person name="Lv J."/>
            <person name="Arendt D."/>
            <person name="Savage R."/>
            <person name="Osoegawa K."/>
            <person name="de Jong P."/>
            <person name="Grimwood J."/>
            <person name="Chapman J.A."/>
            <person name="Shapiro H."/>
            <person name="Aerts A."/>
            <person name="Otillar R.P."/>
            <person name="Terry A.Y."/>
            <person name="Boore J.L."/>
            <person name="Grigoriev I.V."/>
            <person name="Lindberg D.R."/>
            <person name="Seaver E.C."/>
            <person name="Weisblat D.A."/>
            <person name="Putnam N.H."/>
            <person name="Rokhsar D.S."/>
        </authorList>
    </citation>
    <scope>NUCLEOTIDE SEQUENCE</scope>
    <source>
        <strain evidence="13 15">I ESC-2004</strain>
    </source>
</reference>
<dbReference type="EMBL" id="KB296055">
    <property type="protein sequence ID" value="ELU12326.1"/>
    <property type="molecule type" value="Genomic_DNA"/>
</dbReference>
<evidence type="ECO:0000256" key="6">
    <source>
        <dbReference type="ARBA" id="ARBA00022884"/>
    </source>
</evidence>
<proteinExistence type="inferred from homology"/>
<dbReference type="AlphaFoldDB" id="R7V7H2"/>
<dbReference type="SUPFAM" id="SSF48371">
    <property type="entry name" value="ARM repeat"/>
    <property type="match status" value="1"/>
</dbReference>
<evidence type="ECO:0000256" key="5">
    <source>
        <dbReference type="ARBA" id="ARBA00022555"/>
    </source>
</evidence>
<comment type="function">
    <text evidence="10">tRNA nucleus export receptor which facilitates tRNA translocation across the nuclear pore complex.</text>
</comment>
<name>R7V7H2_CAPTE</name>
<dbReference type="Proteomes" id="UP000014760">
    <property type="component" value="Unassembled WGS sequence"/>
</dbReference>
<dbReference type="GO" id="GO:0005737">
    <property type="term" value="C:cytoplasm"/>
    <property type="evidence" value="ECO:0007669"/>
    <property type="project" value="UniProtKB-SubCell"/>
</dbReference>
<evidence type="ECO:0000256" key="3">
    <source>
        <dbReference type="ARBA" id="ARBA00022448"/>
    </source>
</evidence>